<dbReference type="AlphaFoldDB" id="A0A8H6CGY3"/>
<comment type="similarity">
    <text evidence="1">Belongs to the asaB hydroxylase/desaturase family.</text>
</comment>
<dbReference type="Proteomes" id="UP000593566">
    <property type="component" value="Unassembled WGS sequence"/>
</dbReference>
<evidence type="ECO:0000313" key="3">
    <source>
        <dbReference type="Proteomes" id="UP000593566"/>
    </source>
</evidence>
<organism evidence="2 3">
    <name type="scientific">Letharia lupina</name>
    <dbReference type="NCBI Taxonomy" id="560253"/>
    <lineage>
        <taxon>Eukaryota</taxon>
        <taxon>Fungi</taxon>
        <taxon>Dikarya</taxon>
        <taxon>Ascomycota</taxon>
        <taxon>Pezizomycotina</taxon>
        <taxon>Lecanoromycetes</taxon>
        <taxon>OSLEUM clade</taxon>
        <taxon>Lecanoromycetidae</taxon>
        <taxon>Lecanorales</taxon>
        <taxon>Lecanorineae</taxon>
        <taxon>Parmeliaceae</taxon>
        <taxon>Letharia</taxon>
    </lineage>
</organism>
<comment type="caution">
    <text evidence="2">The sequence shown here is derived from an EMBL/GenBank/DDBJ whole genome shotgun (WGS) entry which is preliminary data.</text>
</comment>
<dbReference type="InterPro" id="IPR044053">
    <property type="entry name" value="AsaB-like"/>
</dbReference>
<reference evidence="2 3" key="1">
    <citation type="journal article" date="2020" name="Genomics">
        <title>Complete, high-quality genomes from long-read metagenomic sequencing of two wolf lichen thalli reveals enigmatic genome architecture.</title>
        <authorList>
            <person name="McKenzie S.K."/>
            <person name="Walston R.F."/>
            <person name="Allen J.L."/>
        </authorList>
    </citation>
    <scope>NUCLEOTIDE SEQUENCE [LARGE SCALE GENOMIC DNA]</scope>
    <source>
        <strain evidence="2">WasteWater1</strain>
    </source>
</reference>
<name>A0A8H6CGY3_9LECA</name>
<dbReference type="PANTHER" id="PTHR34598">
    <property type="entry name" value="BLL6449 PROTEIN"/>
    <property type="match status" value="1"/>
</dbReference>
<dbReference type="RefSeq" id="XP_037152407.1">
    <property type="nucleotide sequence ID" value="XM_037292045.1"/>
</dbReference>
<gene>
    <name evidence="2" type="ORF">HO133_001113</name>
</gene>
<accession>A0A8H6CGY3</accession>
<dbReference type="GeneID" id="59329531"/>
<evidence type="ECO:0000313" key="2">
    <source>
        <dbReference type="EMBL" id="KAF6223061.1"/>
    </source>
</evidence>
<dbReference type="EMBL" id="JACCJB010000011">
    <property type="protein sequence ID" value="KAF6223061.1"/>
    <property type="molecule type" value="Genomic_DNA"/>
</dbReference>
<dbReference type="NCBIfam" id="NF041278">
    <property type="entry name" value="CmcJ_NvfI_EfuI"/>
    <property type="match status" value="1"/>
</dbReference>
<proteinExistence type="inferred from homology"/>
<keyword evidence="3" id="KW-1185">Reference proteome</keyword>
<dbReference type="GO" id="GO:0016491">
    <property type="term" value="F:oxidoreductase activity"/>
    <property type="evidence" value="ECO:0007669"/>
    <property type="project" value="InterPro"/>
</dbReference>
<protein>
    <submittedName>
        <fullName evidence="2">Uncharacterized protein</fullName>
    </submittedName>
</protein>
<evidence type="ECO:0000256" key="1">
    <source>
        <dbReference type="ARBA" id="ARBA00023604"/>
    </source>
</evidence>
<sequence>MTAATLTPHFTSGTVGMFGGTKDGKEAYIDFKNNTANINKPEEVPVKVQDMRTMKPPPTFAKNGYEFRSHVTSVTPEQLARGKDSSEARKIVDDNYMSEVVKIIQSATGGAEVIPNGFRLRTQFQDGKDIVKSKVAYGSVNVVHVDRDPVNAHMRLKTSIGEERAEPLLEKYKGKKWASVNVWRPIGDTVGKWPLLFVNHERVPEWDYDTHMVHVYTINDPAVLERGDKGHETVLRNDPRYTYHYVSNVTIDEVLIFASFHTDPKMVVPHGAFWDDSSPEDAPTRRSIEARCWVFWDEDA</sequence>
<dbReference type="PANTHER" id="PTHR34598:SF3">
    <property type="entry name" value="OXIDOREDUCTASE AN1597"/>
    <property type="match status" value="1"/>
</dbReference>